<evidence type="ECO:0000313" key="1">
    <source>
        <dbReference type="EMBL" id="CAG7693149.1"/>
    </source>
</evidence>
<accession>A0A8J2JSK1</accession>
<gene>
    <name evidence="1" type="ORF">AFUS01_LOCUS3747</name>
</gene>
<name>A0A8J2JSK1_9HEXA</name>
<evidence type="ECO:0000313" key="2">
    <source>
        <dbReference type="Proteomes" id="UP000708208"/>
    </source>
</evidence>
<proteinExistence type="predicted"/>
<keyword evidence="2" id="KW-1185">Reference proteome</keyword>
<dbReference type="Proteomes" id="UP000708208">
    <property type="component" value="Unassembled WGS sequence"/>
</dbReference>
<organism evidence="1 2">
    <name type="scientific">Allacma fusca</name>
    <dbReference type="NCBI Taxonomy" id="39272"/>
    <lineage>
        <taxon>Eukaryota</taxon>
        <taxon>Metazoa</taxon>
        <taxon>Ecdysozoa</taxon>
        <taxon>Arthropoda</taxon>
        <taxon>Hexapoda</taxon>
        <taxon>Collembola</taxon>
        <taxon>Symphypleona</taxon>
        <taxon>Sminthuridae</taxon>
        <taxon>Allacma</taxon>
    </lineage>
</organism>
<sequence length="74" mass="9014">MKRPPLSPNKLLKVRSEPLLDEGGSRKLKQLIIAYYLNSRSQSLSTRYFIVFDEFFTTLKIILQCWEFWRRFIW</sequence>
<dbReference type="EMBL" id="CAJVCH010022610">
    <property type="protein sequence ID" value="CAG7693149.1"/>
    <property type="molecule type" value="Genomic_DNA"/>
</dbReference>
<comment type="caution">
    <text evidence="1">The sequence shown here is derived from an EMBL/GenBank/DDBJ whole genome shotgun (WGS) entry which is preliminary data.</text>
</comment>
<reference evidence="1" key="1">
    <citation type="submission" date="2021-06" db="EMBL/GenBank/DDBJ databases">
        <authorList>
            <person name="Hodson N. C."/>
            <person name="Mongue J. A."/>
            <person name="Jaron S. K."/>
        </authorList>
    </citation>
    <scope>NUCLEOTIDE SEQUENCE</scope>
</reference>
<dbReference type="AlphaFoldDB" id="A0A8J2JSK1"/>
<protein>
    <submittedName>
        <fullName evidence="1">Uncharacterized protein</fullName>
    </submittedName>
</protein>